<dbReference type="AlphaFoldDB" id="A0AAV4V488"/>
<evidence type="ECO:0000313" key="2">
    <source>
        <dbReference type="EMBL" id="GIY64853.1"/>
    </source>
</evidence>
<gene>
    <name evidence="2" type="primary">Galnt13</name>
    <name evidence="2" type="ORF">CEXT_496011</name>
</gene>
<accession>A0AAV4V488</accession>
<keyword evidence="1" id="KW-0812">Transmembrane</keyword>
<evidence type="ECO:0000256" key="1">
    <source>
        <dbReference type="SAM" id="Phobius"/>
    </source>
</evidence>
<dbReference type="Gene3D" id="3.90.550.10">
    <property type="entry name" value="Spore Coat Polysaccharide Biosynthesis Protein SpsA, Chain A"/>
    <property type="match status" value="1"/>
</dbReference>
<dbReference type="Proteomes" id="UP001054945">
    <property type="component" value="Unassembled WGS sequence"/>
</dbReference>
<organism evidence="2 3">
    <name type="scientific">Caerostris extrusa</name>
    <name type="common">Bark spider</name>
    <name type="synonym">Caerostris bankana</name>
    <dbReference type="NCBI Taxonomy" id="172846"/>
    <lineage>
        <taxon>Eukaryota</taxon>
        <taxon>Metazoa</taxon>
        <taxon>Ecdysozoa</taxon>
        <taxon>Arthropoda</taxon>
        <taxon>Chelicerata</taxon>
        <taxon>Arachnida</taxon>
        <taxon>Araneae</taxon>
        <taxon>Araneomorphae</taxon>
        <taxon>Entelegynae</taxon>
        <taxon>Araneoidea</taxon>
        <taxon>Araneidae</taxon>
        <taxon>Caerostris</taxon>
    </lineage>
</organism>
<reference evidence="2 3" key="1">
    <citation type="submission" date="2021-06" db="EMBL/GenBank/DDBJ databases">
        <title>Caerostris extrusa draft genome.</title>
        <authorList>
            <person name="Kono N."/>
            <person name="Arakawa K."/>
        </authorList>
    </citation>
    <scope>NUCLEOTIDE SEQUENCE [LARGE SCALE GENOMIC DNA]</scope>
</reference>
<dbReference type="InterPro" id="IPR029044">
    <property type="entry name" value="Nucleotide-diphossugar_trans"/>
</dbReference>
<keyword evidence="1" id="KW-0472">Membrane</keyword>
<protein>
    <submittedName>
        <fullName evidence="2">Polypeptide N-acetylgalactosaminyltransferase 13</fullName>
    </submittedName>
</protein>
<keyword evidence="1" id="KW-1133">Transmembrane helix</keyword>
<proteinExistence type="predicted"/>
<name>A0AAV4V488_CAEEX</name>
<keyword evidence="3" id="KW-1185">Reference proteome</keyword>
<dbReference type="EMBL" id="BPLR01013932">
    <property type="protein sequence ID" value="GIY64853.1"/>
    <property type="molecule type" value="Genomic_DNA"/>
</dbReference>
<evidence type="ECO:0000313" key="3">
    <source>
        <dbReference type="Proteomes" id="UP001054945"/>
    </source>
</evidence>
<feature type="transmembrane region" description="Helical" evidence="1">
    <location>
        <begin position="12"/>
        <end position="31"/>
    </location>
</feature>
<comment type="caution">
    <text evidence="2">The sequence shown here is derived from an EMBL/GenBank/DDBJ whole genome shotgun (WGS) entry which is preliminary data.</text>
</comment>
<sequence>MMKLRLYTCKVILATSLVWFICGVVLMMYYTDCIGDNSAACQSFRNQKVQGISLRAQKFFRLTEPSTTSVDENFRYWSSVVVNSNPSHWPGEMGRAVVIPPEDEELRKEKFKLNQFNLLASDRIALNRTLPDVRAEG</sequence>